<dbReference type="AlphaFoldDB" id="A0A8T0UHS2"/>
<dbReference type="Proteomes" id="UP000823388">
    <property type="component" value="Chromosome 3N"/>
</dbReference>
<keyword evidence="2" id="KW-1185">Reference proteome</keyword>
<gene>
    <name evidence="1" type="ORF">PVAP13_3NG297900</name>
</gene>
<organism evidence="1 2">
    <name type="scientific">Panicum virgatum</name>
    <name type="common">Blackwell switchgrass</name>
    <dbReference type="NCBI Taxonomy" id="38727"/>
    <lineage>
        <taxon>Eukaryota</taxon>
        <taxon>Viridiplantae</taxon>
        <taxon>Streptophyta</taxon>
        <taxon>Embryophyta</taxon>
        <taxon>Tracheophyta</taxon>
        <taxon>Spermatophyta</taxon>
        <taxon>Magnoliopsida</taxon>
        <taxon>Liliopsida</taxon>
        <taxon>Poales</taxon>
        <taxon>Poaceae</taxon>
        <taxon>PACMAD clade</taxon>
        <taxon>Panicoideae</taxon>
        <taxon>Panicodae</taxon>
        <taxon>Paniceae</taxon>
        <taxon>Panicinae</taxon>
        <taxon>Panicum</taxon>
        <taxon>Panicum sect. Hiantes</taxon>
    </lineage>
</organism>
<proteinExistence type="predicted"/>
<protein>
    <submittedName>
        <fullName evidence="1">Uncharacterized protein</fullName>
    </submittedName>
</protein>
<evidence type="ECO:0000313" key="2">
    <source>
        <dbReference type="Proteomes" id="UP000823388"/>
    </source>
</evidence>
<dbReference type="EMBL" id="CM029042">
    <property type="protein sequence ID" value="KAG2621917.1"/>
    <property type="molecule type" value="Genomic_DNA"/>
</dbReference>
<name>A0A8T0UHS2_PANVG</name>
<accession>A0A8T0UHS2</accession>
<sequence>MEHNSLSHPEFCSREGGISLLPRLRECRTRRRKEDVGDGSRLTLVDQRTCVHLDGRNSLFFGFFYSLTEPVSI</sequence>
<comment type="caution">
    <text evidence="1">The sequence shown here is derived from an EMBL/GenBank/DDBJ whole genome shotgun (WGS) entry which is preliminary data.</text>
</comment>
<reference evidence="1" key="1">
    <citation type="submission" date="2020-05" db="EMBL/GenBank/DDBJ databases">
        <title>WGS assembly of Panicum virgatum.</title>
        <authorList>
            <person name="Lovell J.T."/>
            <person name="Jenkins J."/>
            <person name="Shu S."/>
            <person name="Juenger T.E."/>
            <person name="Schmutz J."/>
        </authorList>
    </citation>
    <scope>NUCLEOTIDE SEQUENCE</scope>
    <source>
        <strain evidence="1">AP13</strain>
    </source>
</reference>
<evidence type="ECO:0000313" key="1">
    <source>
        <dbReference type="EMBL" id="KAG2621917.1"/>
    </source>
</evidence>